<dbReference type="PANTHER" id="PTHR36114:SF1">
    <property type="entry name" value="16.7 KDA PROTEIN IN WHIE LOCUS"/>
    <property type="match status" value="1"/>
</dbReference>
<dbReference type="RefSeq" id="WP_089378090.1">
    <property type="nucleotide sequence ID" value="NZ_FZNX01000002.1"/>
</dbReference>
<gene>
    <name evidence="2" type="ORF">SAMN04488111_1798</name>
</gene>
<feature type="domain" description="Cupin type-2" evidence="1">
    <location>
        <begin position="34"/>
        <end position="94"/>
    </location>
</feature>
<accession>A0A238XBX8</accession>
<dbReference type="GO" id="GO:0016853">
    <property type="term" value="F:isomerase activity"/>
    <property type="evidence" value="ECO:0007669"/>
    <property type="project" value="UniProtKB-KW"/>
</dbReference>
<protein>
    <submittedName>
        <fullName evidence="2">Mannose-6-phosphate isomerase, cupin superfamily</fullName>
    </submittedName>
</protein>
<dbReference type="CDD" id="cd02226">
    <property type="entry name" value="cupin_YdbB-like"/>
    <property type="match status" value="1"/>
</dbReference>
<dbReference type="PANTHER" id="PTHR36114">
    <property type="entry name" value="16.7 KDA PROTEIN IN WHIE LOCUS"/>
    <property type="match status" value="1"/>
</dbReference>
<organism evidence="2 3">
    <name type="scientific">Lutibacter flavus</name>
    <dbReference type="NCBI Taxonomy" id="691689"/>
    <lineage>
        <taxon>Bacteria</taxon>
        <taxon>Pseudomonadati</taxon>
        <taxon>Bacteroidota</taxon>
        <taxon>Flavobacteriia</taxon>
        <taxon>Flavobacteriales</taxon>
        <taxon>Flavobacteriaceae</taxon>
        <taxon>Lutibacter</taxon>
    </lineage>
</organism>
<dbReference type="InterPro" id="IPR011051">
    <property type="entry name" value="RmlC_Cupin_sf"/>
</dbReference>
<keyword evidence="2" id="KW-0413">Isomerase</keyword>
<keyword evidence="3" id="KW-1185">Reference proteome</keyword>
<dbReference type="InterPro" id="IPR013096">
    <property type="entry name" value="Cupin_2"/>
</dbReference>
<dbReference type="Pfam" id="PF07883">
    <property type="entry name" value="Cupin_2"/>
    <property type="match status" value="1"/>
</dbReference>
<sequence>MNLKEKLLEITEYYSPKIIGEVNDVFIKLVKIEGNKVPWHIHRNEDELFHILSGSLLLEVENQESFTINEGDLFIVKQGLKHRVSSKEECHIMLVENKTTLHTGERVNEITKSIKSQK</sequence>
<dbReference type="OrthoDB" id="9794183at2"/>
<evidence type="ECO:0000259" key="1">
    <source>
        <dbReference type="Pfam" id="PF07883"/>
    </source>
</evidence>
<proteinExistence type="predicted"/>
<dbReference type="EMBL" id="FZNX01000002">
    <property type="protein sequence ID" value="SNR56477.1"/>
    <property type="molecule type" value="Genomic_DNA"/>
</dbReference>
<dbReference type="Proteomes" id="UP000198412">
    <property type="component" value="Unassembled WGS sequence"/>
</dbReference>
<dbReference type="AlphaFoldDB" id="A0A238XBX8"/>
<dbReference type="SUPFAM" id="SSF51182">
    <property type="entry name" value="RmlC-like cupins"/>
    <property type="match status" value="1"/>
</dbReference>
<evidence type="ECO:0000313" key="3">
    <source>
        <dbReference type="Proteomes" id="UP000198412"/>
    </source>
</evidence>
<dbReference type="InterPro" id="IPR052044">
    <property type="entry name" value="PKS_Associated_Protein"/>
</dbReference>
<dbReference type="InterPro" id="IPR014710">
    <property type="entry name" value="RmlC-like_jellyroll"/>
</dbReference>
<evidence type="ECO:0000313" key="2">
    <source>
        <dbReference type="EMBL" id="SNR56477.1"/>
    </source>
</evidence>
<name>A0A238XBX8_9FLAO</name>
<dbReference type="Gene3D" id="2.60.120.10">
    <property type="entry name" value="Jelly Rolls"/>
    <property type="match status" value="1"/>
</dbReference>
<reference evidence="3" key="1">
    <citation type="submission" date="2017-06" db="EMBL/GenBank/DDBJ databases">
        <authorList>
            <person name="Varghese N."/>
            <person name="Submissions S."/>
        </authorList>
    </citation>
    <scope>NUCLEOTIDE SEQUENCE [LARGE SCALE GENOMIC DNA]</scope>
    <source>
        <strain evidence="3">DSM 27993</strain>
    </source>
</reference>